<comment type="similarity">
    <text evidence="7">Belongs to the HMX homeobox family.</text>
</comment>
<dbReference type="SUPFAM" id="SSF46689">
    <property type="entry name" value="Homeodomain-like"/>
    <property type="match status" value="1"/>
</dbReference>
<evidence type="ECO:0000256" key="9">
    <source>
        <dbReference type="RuleBase" id="RU000682"/>
    </source>
</evidence>
<feature type="DNA-binding region" description="Homeobox" evidence="8">
    <location>
        <begin position="111"/>
        <end position="170"/>
    </location>
</feature>
<dbReference type="PROSITE" id="PS50071">
    <property type="entry name" value="HOMEOBOX_2"/>
    <property type="match status" value="1"/>
</dbReference>
<reference evidence="11" key="1">
    <citation type="submission" date="2019-11" db="UniProtKB">
        <authorList>
            <consortium name="WormBaseParasite"/>
        </authorList>
    </citation>
    <scope>IDENTIFICATION</scope>
</reference>
<dbReference type="GO" id="GO:0000977">
    <property type="term" value="F:RNA polymerase II transcription regulatory region sequence-specific DNA binding"/>
    <property type="evidence" value="ECO:0007669"/>
    <property type="project" value="TreeGrafter"/>
</dbReference>
<proteinExistence type="inferred from homology"/>
<evidence type="ECO:0000313" key="11">
    <source>
        <dbReference type="WBParaSite" id="MCU_004121-RA"/>
    </source>
</evidence>
<evidence type="ECO:0000259" key="10">
    <source>
        <dbReference type="PROSITE" id="PS50071"/>
    </source>
</evidence>
<keyword evidence="2" id="KW-0805">Transcription regulation</keyword>
<evidence type="ECO:0000256" key="1">
    <source>
        <dbReference type="ARBA" id="ARBA00004123"/>
    </source>
</evidence>
<dbReference type="PANTHER" id="PTHR46110:SF3">
    <property type="entry name" value="HOMEOBOX PROTEIN HMX"/>
    <property type="match status" value="1"/>
</dbReference>
<keyword evidence="3 8" id="KW-0238">DNA-binding</keyword>
<dbReference type="WBParaSite" id="MCU_004121-RA">
    <property type="protein sequence ID" value="MCU_004121-RA"/>
    <property type="gene ID" value="MCU_004121"/>
</dbReference>
<name>A0A5K3F160_MESCO</name>
<evidence type="ECO:0000256" key="7">
    <source>
        <dbReference type="ARBA" id="ARBA00038165"/>
    </source>
</evidence>
<keyword evidence="6 8" id="KW-0539">Nucleus</keyword>
<dbReference type="GO" id="GO:0000981">
    <property type="term" value="F:DNA-binding transcription factor activity, RNA polymerase II-specific"/>
    <property type="evidence" value="ECO:0007669"/>
    <property type="project" value="InterPro"/>
</dbReference>
<dbReference type="PANTHER" id="PTHR46110">
    <property type="entry name" value="HOMEOBOX PROTEIN HMX"/>
    <property type="match status" value="1"/>
</dbReference>
<dbReference type="Gene3D" id="1.10.10.60">
    <property type="entry name" value="Homeodomain-like"/>
    <property type="match status" value="1"/>
</dbReference>
<comment type="subcellular location">
    <subcellularLocation>
        <location evidence="1 8 9">Nucleus</location>
    </subcellularLocation>
</comment>
<dbReference type="InterPro" id="IPR020479">
    <property type="entry name" value="HD_metazoa"/>
</dbReference>
<dbReference type="InterPro" id="IPR051300">
    <property type="entry name" value="HMX_Homeobox_TF"/>
</dbReference>
<sequence length="221" mass="25426">FHCCKIACDVDTNRPILHFQSSGVSIKTVVASQKFIQPDCFEIFNTIMNNVQKMNDETDEKTLHSVTGDTAMNPGTKLQLHQAYCKQYLTAIQEPETPDSLTNHALLVPARKKSRTVFSRTQVHRLESAFEAKRYLSSADRMSLARTLHLTEMQVKVWFQNRRNKWKRQIACGFLPTLTSSSPRQFGNHRMAEYTRMLNSLPIPNSYFLLSKVNMDSLFFS</sequence>
<dbReference type="PRINTS" id="PR00024">
    <property type="entry name" value="HOMEOBOX"/>
</dbReference>
<evidence type="ECO:0000256" key="8">
    <source>
        <dbReference type="PROSITE-ProRule" id="PRU00108"/>
    </source>
</evidence>
<accession>A0A5K3F160</accession>
<evidence type="ECO:0000256" key="5">
    <source>
        <dbReference type="ARBA" id="ARBA00023163"/>
    </source>
</evidence>
<dbReference type="InterPro" id="IPR001356">
    <property type="entry name" value="HD"/>
</dbReference>
<dbReference type="PROSITE" id="PS00027">
    <property type="entry name" value="HOMEOBOX_1"/>
    <property type="match status" value="1"/>
</dbReference>
<dbReference type="InterPro" id="IPR009057">
    <property type="entry name" value="Homeodomain-like_sf"/>
</dbReference>
<dbReference type="CDD" id="cd00086">
    <property type="entry name" value="homeodomain"/>
    <property type="match status" value="1"/>
</dbReference>
<evidence type="ECO:0000256" key="6">
    <source>
        <dbReference type="ARBA" id="ARBA00023242"/>
    </source>
</evidence>
<feature type="domain" description="Homeobox" evidence="10">
    <location>
        <begin position="109"/>
        <end position="169"/>
    </location>
</feature>
<keyword evidence="4 8" id="KW-0371">Homeobox</keyword>
<evidence type="ECO:0000256" key="4">
    <source>
        <dbReference type="ARBA" id="ARBA00023155"/>
    </source>
</evidence>
<dbReference type="GO" id="GO:0005634">
    <property type="term" value="C:nucleus"/>
    <property type="evidence" value="ECO:0007669"/>
    <property type="project" value="UniProtKB-SubCell"/>
</dbReference>
<protein>
    <submittedName>
        <fullName evidence="11">Homeobox domain-containing protein</fullName>
    </submittedName>
</protein>
<dbReference type="Pfam" id="PF00046">
    <property type="entry name" value="Homeodomain"/>
    <property type="match status" value="1"/>
</dbReference>
<evidence type="ECO:0000256" key="3">
    <source>
        <dbReference type="ARBA" id="ARBA00023125"/>
    </source>
</evidence>
<dbReference type="AlphaFoldDB" id="A0A5K3F160"/>
<dbReference type="InterPro" id="IPR017970">
    <property type="entry name" value="Homeobox_CS"/>
</dbReference>
<evidence type="ECO:0000256" key="2">
    <source>
        <dbReference type="ARBA" id="ARBA00023015"/>
    </source>
</evidence>
<keyword evidence="5" id="KW-0804">Transcription</keyword>
<dbReference type="SMART" id="SM00389">
    <property type="entry name" value="HOX"/>
    <property type="match status" value="1"/>
</dbReference>
<organism evidence="11">
    <name type="scientific">Mesocestoides corti</name>
    <name type="common">Flatworm</name>
    <dbReference type="NCBI Taxonomy" id="53468"/>
    <lineage>
        <taxon>Eukaryota</taxon>
        <taxon>Metazoa</taxon>
        <taxon>Spiralia</taxon>
        <taxon>Lophotrochozoa</taxon>
        <taxon>Platyhelminthes</taxon>
        <taxon>Cestoda</taxon>
        <taxon>Eucestoda</taxon>
        <taxon>Cyclophyllidea</taxon>
        <taxon>Mesocestoididae</taxon>
        <taxon>Mesocestoides</taxon>
    </lineage>
</organism>